<protein>
    <recommendedName>
        <fullName evidence="4 9">Prefoldin subunit beta</fullName>
    </recommendedName>
    <alternativeName>
        <fullName evidence="8 9">GimC subunit beta</fullName>
    </alternativeName>
</protein>
<dbReference type="Gene3D" id="1.10.287.370">
    <property type="match status" value="1"/>
</dbReference>
<evidence type="ECO:0000256" key="9">
    <source>
        <dbReference type="HAMAP-Rule" id="MF_00307"/>
    </source>
</evidence>
<dbReference type="PANTHER" id="PTHR21431:SF0">
    <property type="entry name" value="PREFOLDIN SUBUNIT 6"/>
    <property type="match status" value="1"/>
</dbReference>
<dbReference type="Pfam" id="PF01920">
    <property type="entry name" value="Prefoldin_2"/>
    <property type="match status" value="1"/>
</dbReference>
<comment type="subunit">
    <text evidence="3 9">Heterohexamer of two alpha and four beta subunits.</text>
</comment>
<dbReference type="SUPFAM" id="SSF46579">
    <property type="entry name" value="Prefoldin"/>
    <property type="match status" value="1"/>
</dbReference>
<reference evidence="11 12" key="1">
    <citation type="submission" date="2017-03" db="EMBL/GenBank/DDBJ databases">
        <title>Sulfur activation and transportation mechanism of thermophilic Archaea Acidianus manzaensis YN-25.</title>
        <authorList>
            <person name="Ma Y."/>
            <person name="Yang Y."/>
            <person name="Xia J."/>
        </authorList>
    </citation>
    <scope>NUCLEOTIDE SEQUENCE [LARGE SCALE GENOMIC DNA]</scope>
    <source>
        <strain evidence="11 12">YN-25</strain>
    </source>
</reference>
<dbReference type="GO" id="GO:0051087">
    <property type="term" value="F:protein-folding chaperone binding"/>
    <property type="evidence" value="ECO:0007669"/>
    <property type="project" value="TreeGrafter"/>
</dbReference>
<dbReference type="AlphaFoldDB" id="A0A1W6K077"/>
<evidence type="ECO:0000256" key="5">
    <source>
        <dbReference type="ARBA" id="ARBA00022490"/>
    </source>
</evidence>
<dbReference type="GeneID" id="41590788"/>
<evidence type="ECO:0000256" key="8">
    <source>
        <dbReference type="ARBA" id="ARBA00033461"/>
    </source>
</evidence>
<keyword evidence="12" id="KW-1185">Reference proteome</keyword>
<comment type="similarity">
    <text evidence="2 9">Belongs to the prefoldin subunit beta family.</text>
</comment>
<dbReference type="Proteomes" id="UP000193404">
    <property type="component" value="Chromosome"/>
</dbReference>
<evidence type="ECO:0000256" key="3">
    <source>
        <dbReference type="ARBA" id="ARBA00011716"/>
    </source>
</evidence>
<dbReference type="GO" id="GO:0051131">
    <property type="term" value="P:chaperone-mediated protein complex assembly"/>
    <property type="evidence" value="ECO:0007669"/>
    <property type="project" value="TreeGrafter"/>
</dbReference>
<dbReference type="InterPro" id="IPR009053">
    <property type="entry name" value="Prefoldin"/>
</dbReference>
<dbReference type="STRING" id="282676.B6F84_07680"/>
<organism evidence="11 12">
    <name type="scientific">Acidianus manzaensis</name>
    <dbReference type="NCBI Taxonomy" id="282676"/>
    <lineage>
        <taxon>Archaea</taxon>
        <taxon>Thermoproteota</taxon>
        <taxon>Thermoprotei</taxon>
        <taxon>Sulfolobales</taxon>
        <taxon>Sulfolobaceae</taxon>
        <taxon>Acidianus</taxon>
    </lineage>
</organism>
<dbReference type="InterPro" id="IPR012713">
    <property type="entry name" value="PfdB"/>
</dbReference>
<evidence type="ECO:0000256" key="1">
    <source>
        <dbReference type="ARBA" id="ARBA00004496"/>
    </source>
</evidence>
<dbReference type="GO" id="GO:0006457">
    <property type="term" value="P:protein folding"/>
    <property type="evidence" value="ECO:0007669"/>
    <property type="project" value="UniProtKB-UniRule"/>
</dbReference>
<dbReference type="PANTHER" id="PTHR21431">
    <property type="entry name" value="PREFOLDIN SUBUNIT 6"/>
    <property type="match status" value="1"/>
</dbReference>
<dbReference type="GO" id="GO:0051082">
    <property type="term" value="F:unfolded protein binding"/>
    <property type="evidence" value="ECO:0007669"/>
    <property type="project" value="UniProtKB-UniRule"/>
</dbReference>
<gene>
    <name evidence="9" type="primary">pfdB</name>
    <name evidence="11" type="ORF">B6F84_07680</name>
</gene>
<comment type="subcellular location">
    <subcellularLocation>
        <location evidence="1 9">Cytoplasm</location>
    </subcellularLocation>
</comment>
<keyword evidence="6 9" id="KW-0143">Chaperone</keyword>
<evidence type="ECO:0000256" key="7">
    <source>
        <dbReference type="ARBA" id="ARBA00025077"/>
    </source>
</evidence>
<comment type="function">
    <text evidence="7 9">Molecular chaperone capable of stabilizing a range of proteins. Seems to fulfill an ATP-independent, HSP70-like function in archaeal de novo protein folding.</text>
</comment>
<evidence type="ECO:0000313" key="12">
    <source>
        <dbReference type="Proteomes" id="UP000193404"/>
    </source>
</evidence>
<evidence type="ECO:0000256" key="4">
    <source>
        <dbReference type="ARBA" id="ARBA00016304"/>
    </source>
</evidence>
<dbReference type="CDD" id="cd23162">
    <property type="entry name" value="Prefoldin_beta_GimC"/>
    <property type="match status" value="1"/>
</dbReference>
<keyword evidence="5 9" id="KW-0963">Cytoplasm</keyword>
<accession>A0A1W6K077</accession>
<evidence type="ECO:0000256" key="2">
    <source>
        <dbReference type="ARBA" id="ARBA00008045"/>
    </source>
</evidence>
<evidence type="ECO:0000256" key="6">
    <source>
        <dbReference type="ARBA" id="ARBA00023186"/>
    </source>
</evidence>
<dbReference type="GO" id="GO:0005737">
    <property type="term" value="C:cytoplasm"/>
    <property type="evidence" value="ECO:0007669"/>
    <property type="project" value="UniProtKB-SubCell"/>
</dbReference>
<dbReference type="NCBIfam" id="TIGR02338">
    <property type="entry name" value="gimC_beta"/>
    <property type="match status" value="1"/>
</dbReference>
<dbReference type="InterPro" id="IPR002777">
    <property type="entry name" value="PFD_beta-like"/>
</dbReference>
<evidence type="ECO:0000313" key="11">
    <source>
        <dbReference type="EMBL" id="ARM75918.1"/>
    </source>
</evidence>
<dbReference type="OrthoDB" id="204796at2157"/>
<dbReference type="KEGG" id="aman:B6F84_07680"/>
<dbReference type="HAMAP" id="MF_00307">
    <property type="entry name" value="PfdB"/>
    <property type="match status" value="1"/>
</dbReference>
<name>A0A1W6K077_9CREN</name>
<feature type="coiled-coil region" evidence="10">
    <location>
        <begin position="9"/>
        <end position="114"/>
    </location>
</feature>
<keyword evidence="10" id="KW-0175">Coiled coil</keyword>
<evidence type="ECO:0000256" key="10">
    <source>
        <dbReference type="SAM" id="Coils"/>
    </source>
</evidence>
<dbReference type="GO" id="GO:0016272">
    <property type="term" value="C:prefoldin complex"/>
    <property type="evidence" value="ECO:0007669"/>
    <property type="project" value="UniProtKB-UniRule"/>
</dbReference>
<dbReference type="EMBL" id="CP020477">
    <property type="protein sequence ID" value="ARM75918.1"/>
    <property type="molecule type" value="Genomic_DNA"/>
</dbReference>
<proteinExistence type="inferred from homology"/>
<dbReference type="RefSeq" id="WP_148691697.1">
    <property type="nucleotide sequence ID" value="NZ_CP020477.1"/>
</dbReference>
<dbReference type="FunFam" id="1.10.287.370:FF:000013">
    <property type="entry name" value="Prefoldin subunit beta"/>
    <property type="match status" value="1"/>
</dbReference>
<sequence>MAEKIPPELQTQIVKLQQLQAQLDRLAYEKSVIDNELREVNKVLEELSTLSADTAIYKIVGNVLVKKDKSTIEKELNDRKEILELRSRTYQKQETLLRNQFEELQKKVNELVQRYYPQSGQSSVPPKA</sequence>